<evidence type="ECO:0000256" key="15">
    <source>
        <dbReference type="SAM" id="Phobius"/>
    </source>
</evidence>
<dbReference type="AlphaFoldDB" id="A0AAW8F0V5"/>
<sequence length="318" mass="35310">MSLTTPSPTASEHPVPSRAWTRLTNPGPEELEKIAKRLDLHPLVIDDLLAGRQQPKAESFDGQLYLSIWDIDRGDEGTTMTDTDLALILTADELVLVQRGDTAEFRDLDALLEGPGAVSVDSPLAAAHRVLDAVVRDFVELGAAVEKDLDNLETEVFDSRVREDYRRIYRLRQRIGQIDRASSGLAEALRQSGDHIARLTEQQPHLRPYFAHLANDARGVSELTSTEHESLDALVSSHQSNVGTRQNKDMRTISAFAALLAIPTVIAGIYGMNFKNLPLVRWEYGWLVTGIAIVVIDVIAFTLFRRRGWLGEHADADE</sequence>
<evidence type="ECO:0000313" key="17">
    <source>
        <dbReference type="Proteomes" id="UP001244427"/>
    </source>
</evidence>
<evidence type="ECO:0000256" key="3">
    <source>
        <dbReference type="ARBA" id="ARBA00022448"/>
    </source>
</evidence>
<dbReference type="GO" id="GO:0015087">
    <property type="term" value="F:cobalt ion transmembrane transporter activity"/>
    <property type="evidence" value="ECO:0007669"/>
    <property type="project" value="TreeGrafter"/>
</dbReference>
<feature type="transmembrane region" description="Helical" evidence="15">
    <location>
        <begin position="284"/>
        <end position="304"/>
    </location>
</feature>
<dbReference type="GO" id="GO:0005886">
    <property type="term" value="C:plasma membrane"/>
    <property type="evidence" value="ECO:0007669"/>
    <property type="project" value="UniProtKB-SubCell"/>
</dbReference>
<dbReference type="Gene3D" id="1.20.58.340">
    <property type="entry name" value="Magnesium transport protein CorA, transmembrane region"/>
    <property type="match status" value="2"/>
</dbReference>
<evidence type="ECO:0000256" key="14">
    <source>
        <dbReference type="SAM" id="MobiDB-lite"/>
    </source>
</evidence>
<evidence type="ECO:0000256" key="12">
    <source>
        <dbReference type="ARBA" id="ARBA00034269"/>
    </source>
</evidence>
<protein>
    <submittedName>
        <fullName evidence="16">Magnesium transporter</fullName>
    </submittedName>
</protein>
<evidence type="ECO:0000256" key="6">
    <source>
        <dbReference type="ARBA" id="ARBA00022692"/>
    </source>
</evidence>
<feature type="region of interest" description="Disordered" evidence="14">
    <location>
        <begin position="1"/>
        <end position="26"/>
    </location>
</feature>
<evidence type="ECO:0000256" key="11">
    <source>
        <dbReference type="ARBA" id="ARBA00023136"/>
    </source>
</evidence>
<keyword evidence="7" id="KW-0862">Zinc</keyword>
<comment type="caution">
    <text evidence="16">The sequence shown here is derived from an EMBL/GenBank/DDBJ whole genome shotgun (WGS) entry which is preliminary data.</text>
</comment>
<dbReference type="FunFam" id="1.20.58.340:FF:000004">
    <property type="entry name" value="Magnesium transport protein CorA"/>
    <property type="match status" value="1"/>
</dbReference>
<dbReference type="Gene3D" id="3.30.460.20">
    <property type="entry name" value="CorA soluble domain-like"/>
    <property type="match status" value="1"/>
</dbReference>
<dbReference type="InterPro" id="IPR002523">
    <property type="entry name" value="MgTranspt_CorA/ZnTranspt_ZntB"/>
</dbReference>
<evidence type="ECO:0000256" key="13">
    <source>
        <dbReference type="ARBA" id="ARBA00045497"/>
    </source>
</evidence>
<evidence type="ECO:0000256" key="7">
    <source>
        <dbReference type="ARBA" id="ARBA00022833"/>
    </source>
</evidence>
<keyword evidence="3" id="KW-0813">Transport</keyword>
<dbReference type="InterPro" id="IPR045861">
    <property type="entry name" value="CorA_cytoplasmic_dom"/>
</dbReference>
<gene>
    <name evidence="16" type="ORF">QFZ53_002875</name>
</gene>
<evidence type="ECO:0000256" key="5">
    <source>
        <dbReference type="ARBA" id="ARBA00022519"/>
    </source>
</evidence>
<evidence type="ECO:0000256" key="10">
    <source>
        <dbReference type="ARBA" id="ARBA00023065"/>
    </source>
</evidence>
<evidence type="ECO:0000256" key="2">
    <source>
        <dbReference type="ARBA" id="ARBA00009765"/>
    </source>
</evidence>
<keyword evidence="5" id="KW-0997">Cell inner membrane</keyword>
<keyword evidence="17" id="KW-1185">Reference proteome</keyword>
<keyword evidence="11 15" id="KW-0472">Membrane</keyword>
<dbReference type="EMBL" id="JAUSXV010000001">
    <property type="protein sequence ID" value="MDQ0648679.1"/>
    <property type="molecule type" value="Genomic_DNA"/>
</dbReference>
<feature type="transmembrane region" description="Helical" evidence="15">
    <location>
        <begin position="253"/>
        <end position="272"/>
    </location>
</feature>
<organism evidence="16 17">
    <name type="scientific">Microbacterium natoriense</name>
    <dbReference type="NCBI Taxonomy" id="284570"/>
    <lineage>
        <taxon>Bacteria</taxon>
        <taxon>Bacillati</taxon>
        <taxon>Actinomycetota</taxon>
        <taxon>Actinomycetes</taxon>
        <taxon>Micrococcales</taxon>
        <taxon>Microbacteriaceae</taxon>
        <taxon>Microbacterium</taxon>
    </lineage>
</organism>
<dbReference type="Pfam" id="PF01544">
    <property type="entry name" value="CorA"/>
    <property type="match status" value="1"/>
</dbReference>
<dbReference type="SUPFAM" id="SSF143865">
    <property type="entry name" value="CorA soluble domain-like"/>
    <property type="match status" value="1"/>
</dbReference>
<reference evidence="16 17" key="1">
    <citation type="submission" date="2023-07" db="EMBL/GenBank/DDBJ databases">
        <title>Comparative genomics of wheat-associated soil bacteria to identify genetic determinants of phenazine resistance.</title>
        <authorList>
            <person name="Mouncey N."/>
        </authorList>
    </citation>
    <scope>NUCLEOTIDE SEQUENCE [LARGE SCALE GENOMIC DNA]</scope>
    <source>
        <strain evidence="16 17">W4I9-1</strain>
    </source>
</reference>
<dbReference type="InterPro" id="IPR045863">
    <property type="entry name" value="CorA_TM1_TM2"/>
</dbReference>
<evidence type="ECO:0000256" key="9">
    <source>
        <dbReference type="ARBA" id="ARBA00022989"/>
    </source>
</evidence>
<dbReference type="SUPFAM" id="SSF144083">
    <property type="entry name" value="Magnesium transport protein CorA, transmembrane region"/>
    <property type="match status" value="1"/>
</dbReference>
<name>A0AAW8F0V5_9MICO</name>
<proteinExistence type="inferred from homology"/>
<keyword evidence="4" id="KW-1003">Cell membrane</keyword>
<keyword evidence="9 15" id="KW-1133">Transmembrane helix</keyword>
<comment type="catalytic activity">
    <reaction evidence="12">
        <text>Mg(2+)(in) = Mg(2+)(out)</text>
        <dbReference type="Rhea" id="RHEA:29827"/>
        <dbReference type="ChEBI" id="CHEBI:18420"/>
    </reaction>
</comment>
<dbReference type="GO" id="GO:0000287">
    <property type="term" value="F:magnesium ion binding"/>
    <property type="evidence" value="ECO:0007669"/>
    <property type="project" value="TreeGrafter"/>
</dbReference>
<accession>A0AAW8F0V5</accession>
<evidence type="ECO:0000256" key="1">
    <source>
        <dbReference type="ARBA" id="ARBA00004651"/>
    </source>
</evidence>
<evidence type="ECO:0000256" key="8">
    <source>
        <dbReference type="ARBA" id="ARBA00022842"/>
    </source>
</evidence>
<dbReference type="GO" id="GO:0050897">
    <property type="term" value="F:cobalt ion binding"/>
    <property type="evidence" value="ECO:0007669"/>
    <property type="project" value="TreeGrafter"/>
</dbReference>
<evidence type="ECO:0000256" key="4">
    <source>
        <dbReference type="ARBA" id="ARBA00022475"/>
    </source>
</evidence>
<dbReference type="GO" id="GO:0015095">
    <property type="term" value="F:magnesium ion transmembrane transporter activity"/>
    <property type="evidence" value="ECO:0007669"/>
    <property type="project" value="TreeGrafter"/>
</dbReference>
<dbReference type="Proteomes" id="UP001244427">
    <property type="component" value="Unassembled WGS sequence"/>
</dbReference>
<feature type="compositionally biased region" description="Polar residues" evidence="14">
    <location>
        <begin position="1"/>
        <end position="10"/>
    </location>
</feature>
<comment type="subcellular location">
    <subcellularLocation>
        <location evidence="1">Cell membrane</location>
        <topology evidence="1">Multi-pass membrane protein</topology>
    </subcellularLocation>
</comment>
<dbReference type="PANTHER" id="PTHR46494">
    <property type="entry name" value="CORA FAMILY METAL ION TRANSPORTER (EUROFUNG)"/>
    <property type="match status" value="1"/>
</dbReference>
<keyword evidence="6 15" id="KW-0812">Transmembrane</keyword>
<keyword evidence="10" id="KW-0406">Ion transport</keyword>
<evidence type="ECO:0000313" key="16">
    <source>
        <dbReference type="EMBL" id="MDQ0648679.1"/>
    </source>
</evidence>
<keyword evidence="8" id="KW-0460">Magnesium</keyword>
<comment type="similarity">
    <text evidence="2">Belongs to the CorA metal ion transporter (MIT) (TC 1.A.35) family.</text>
</comment>
<comment type="function">
    <text evidence="13">Mediates influx of magnesium ions. Alternates between open and closed states. Activated by low cytoplasmic Mg(2+) levels. Inactive when cytoplasmic Mg(2+) levels are high.</text>
</comment>
<dbReference type="PANTHER" id="PTHR46494:SF3">
    <property type="entry name" value="ZINC TRANSPORT PROTEIN ZNTB"/>
    <property type="match status" value="1"/>
</dbReference>